<sequence length="72" mass="7488">MSSSGGSGPPRGATLPAAKALSPVARRRLGKELDEWLSAEPPVPGMSVSATERLDMYVDGHGDGSREHGLCQ</sequence>
<protein>
    <submittedName>
        <fullName evidence="2">Uncharacterized protein</fullName>
    </submittedName>
</protein>
<organism evidence="2 3">
    <name type="scientific">Porphyra umbilicalis</name>
    <name type="common">Purple laver</name>
    <name type="synonym">Red alga</name>
    <dbReference type="NCBI Taxonomy" id="2786"/>
    <lineage>
        <taxon>Eukaryota</taxon>
        <taxon>Rhodophyta</taxon>
        <taxon>Bangiophyceae</taxon>
        <taxon>Bangiales</taxon>
        <taxon>Bangiaceae</taxon>
        <taxon>Porphyra</taxon>
    </lineage>
</organism>
<dbReference type="AlphaFoldDB" id="A0A1X6NNR8"/>
<reference evidence="2 3" key="1">
    <citation type="submission" date="2017-03" db="EMBL/GenBank/DDBJ databases">
        <title>WGS assembly of Porphyra umbilicalis.</title>
        <authorList>
            <person name="Brawley S.H."/>
            <person name="Blouin N.A."/>
            <person name="Ficko-Blean E."/>
            <person name="Wheeler G.L."/>
            <person name="Lohr M."/>
            <person name="Goodson H.V."/>
            <person name="Jenkins J.W."/>
            <person name="Blaby-Haas C.E."/>
            <person name="Helliwell K.E."/>
            <person name="Chan C."/>
            <person name="Marriage T."/>
            <person name="Bhattacharya D."/>
            <person name="Klein A.S."/>
            <person name="Badis Y."/>
            <person name="Brodie J."/>
            <person name="Cao Y."/>
            <person name="Collen J."/>
            <person name="Dittami S.M."/>
            <person name="Gachon C.M."/>
            <person name="Green B.R."/>
            <person name="Karpowicz S."/>
            <person name="Kim J.W."/>
            <person name="Kudahl U."/>
            <person name="Lin S."/>
            <person name="Michel G."/>
            <person name="Mittag M."/>
            <person name="Olson B.J."/>
            <person name="Pangilinan J."/>
            <person name="Peng Y."/>
            <person name="Qiu H."/>
            <person name="Shu S."/>
            <person name="Singer J.T."/>
            <person name="Smith A.G."/>
            <person name="Sprecher B.N."/>
            <person name="Wagner V."/>
            <person name="Wang W."/>
            <person name="Wang Z.-Y."/>
            <person name="Yan J."/>
            <person name="Yarish C."/>
            <person name="Zoeuner-Riek S."/>
            <person name="Zhuang Y."/>
            <person name="Zou Y."/>
            <person name="Lindquist E.A."/>
            <person name="Grimwood J."/>
            <person name="Barry K."/>
            <person name="Rokhsar D.S."/>
            <person name="Schmutz J."/>
            <person name="Stiller J.W."/>
            <person name="Grossman A.R."/>
            <person name="Prochnik S.E."/>
        </authorList>
    </citation>
    <scope>NUCLEOTIDE SEQUENCE [LARGE SCALE GENOMIC DNA]</scope>
    <source>
        <strain evidence="2">4086291</strain>
    </source>
</reference>
<gene>
    <name evidence="2" type="ORF">BU14_0854s0004</name>
</gene>
<dbReference type="Proteomes" id="UP000218209">
    <property type="component" value="Unassembled WGS sequence"/>
</dbReference>
<evidence type="ECO:0000313" key="3">
    <source>
        <dbReference type="Proteomes" id="UP000218209"/>
    </source>
</evidence>
<name>A0A1X6NNR8_PORUM</name>
<dbReference type="EMBL" id="KV919293">
    <property type="protein sequence ID" value="OSX70215.1"/>
    <property type="molecule type" value="Genomic_DNA"/>
</dbReference>
<evidence type="ECO:0000256" key="1">
    <source>
        <dbReference type="SAM" id="MobiDB-lite"/>
    </source>
</evidence>
<proteinExistence type="predicted"/>
<evidence type="ECO:0000313" key="2">
    <source>
        <dbReference type="EMBL" id="OSX70215.1"/>
    </source>
</evidence>
<feature type="region of interest" description="Disordered" evidence="1">
    <location>
        <begin position="1"/>
        <end position="20"/>
    </location>
</feature>
<keyword evidence="3" id="KW-1185">Reference proteome</keyword>
<accession>A0A1X6NNR8</accession>